<reference evidence="1" key="2">
    <citation type="submission" date="2023-06" db="EMBL/GenBank/DDBJ databases">
        <authorList>
            <consortium name="Lawrence Berkeley National Laboratory"/>
            <person name="Haridas S."/>
            <person name="Hensen N."/>
            <person name="Bonometti L."/>
            <person name="Westerberg I."/>
            <person name="Brannstrom I.O."/>
            <person name="Guillou S."/>
            <person name="Cros-Aarteil S."/>
            <person name="Calhoun S."/>
            <person name="Kuo A."/>
            <person name="Mondo S."/>
            <person name="Pangilinan J."/>
            <person name="Riley R."/>
            <person name="Labutti K."/>
            <person name="Andreopoulos B."/>
            <person name="Lipzen A."/>
            <person name="Chen C."/>
            <person name="Yanf M."/>
            <person name="Daum C."/>
            <person name="Ng V."/>
            <person name="Clum A."/>
            <person name="Steindorff A."/>
            <person name="Ohm R."/>
            <person name="Martin F."/>
            <person name="Silar P."/>
            <person name="Natvig D."/>
            <person name="Lalanne C."/>
            <person name="Gautier V."/>
            <person name="Ament-Velasquez S.L."/>
            <person name="Kruys A."/>
            <person name="Hutchinson M.I."/>
            <person name="Powell A.J."/>
            <person name="Barry K."/>
            <person name="Miller A.N."/>
            <person name="Grigoriev I.V."/>
            <person name="Debuchy R."/>
            <person name="Gladieux P."/>
            <person name="Thoren M.H."/>
            <person name="Johannesson H."/>
        </authorList>
    </citation>
    <scope>NUCLEOTIDE SEQUENCE</scope>
    <source>
        <strain evidence="1">CBS 955.72</strain>
    </source>
</reference>
<name>A0AAJ0MC41_9PEZI</name>
<comment type="caution">
    <text evidence="1">The sequence shown here is derived from an EMBL/GenBank/DDBJ whole genome shotgun (WGS) entry which is preliminary data.</text>
</comment>
<keyword evidence="2" id="KW-1185">Reference proteome</keyword>
<dbReference type="AlphaFoldDB" id="A0AAJ0MC41"/>
<dbReference type="EMBL" id="JAUIQD010000005">
    <property type="protein sequence ID" value="KAK3348790.1"/>
    <property type="molecule type" value="Genomic_DNA"/>
</dbReference>
<protein>
    <submittedName>
        <fullName evidence="1">Uncharacterized protein</fullName>
    </submittedName>
</protein>
<dbReference type="Proteomes" id="UP001275084">
    <property type="component" value="Unassembled WGS sequence"/>
</dbReference>
<proteinExistence type="predicted"/>
<accession>A0AAJ0MC41</accession>
<evidence type="ECO:0000313" key="2">
    <source>
        <dbReference type="Proteomes" id="UP001275084"/>
    </source>
</evidence>
<evidence type="ECO:0000313" key="1">
    <source>
        <dbReference type="EMBL" id="KAK3348790.1"/>
    </source>
</evidence>
<organism evidence="1 2">
    <name type="scientific">Lasiosphaeria hispida</name>
    <dbReference type="NCBI Taxonomy" id="260671"/>
    <lineage>
        <taxon>Eukaryota</taxon>
        <taxon>Fungi</taxon>
        <taxon>Dikarya</taxon>
        <taxon>Ascomycota</taxon>
        <taxon>Pezizomycotina</taxon>
        <taxon>Sordariomycetes</taxon>
        <taxon>Sordariomycetidae</taxon>
        <taxon>Sordariales</taxon>
        <taxon>Lasiosphaeriaceae</taxon>
        <taxon>Lasiosphaeria</taxon>
    </lineage>
</organism>
<sequence>MISTATLINIAKQYLRSSKTSRAIPKHFAEHAATMAEESNAVPDLLFHTVLTVIDFHADTSGSTRAVYILGTHATLKSAKDFSLTSLEGLSYAPDDFEEYQARTTIPADEWTHGDGVMVYAHAPAGQEFFVSIDTTPNNEELPADANGKLVLPKGFNHLHYVLQTKTDYNQDKSGAYQSAEIEGCFVRRADALAAARSVLGGRQEYSQLDERDDVNEKGQWPFGDDVVVHAVAETGENYSVSVRTVPGAHKKFSKRA</sequence>
<reference evidence="1" key="1">
    <citation type="journal article" date="2023" name="Mol. Phylogenet. Evol.">
        <title>Genome-scale phylogeny and comparative genomics of the fungal order Sordariales.</title>
        <authorList>
            <person name="Hensen N."/>
            <person name="Bonometti L."/>
            <person name="Westerberg I."/>
            <person name="Brannstrom I.O."/>
            <person name="Guillou S."/>
            <person name="Cros-Aarteil S."/>
            <person name="Calhoun S."/>
            <person name="Haridas S."/>
            <person name="Kuo A."/>
            <person name="Mondo S."/>
            <person name="Pangilinan J."/>
            <person name="Riley R."/>
            <person name="LaButti K."/>
            <person name="Andreopoulos B."/>
            <person name="Lipzen A."/>
            <person name="Chen C."/>
            <person name="Yan M."/>
            <person name="Daum C."/>
            <person name="Ng V."/>
            <person name="Clum A."/>
            <person name="Steindorff A."/>
            <person name="Ohm R.A."/>
            <person name="Martin F."/>
            <person name="Silar P."/>
            <person name="Natvig D.O."/>
            <person name="Lalanne C."/>
            <person name="Gautier V."/>
            <person name="Ament-Velasquez S.L."/>
            <person name="Kruys A."/>
            <person name="Hutchinson M.I."/>
            <person name="Powell A.J."/>
            <person name="Barry K."/>
            <person name="Miller A.N."/>
            <person name="Grigoriev I.V."/>
            <person name="Debuchy R."/>
            <person name="Gladieux P."/>
            <person name="Hiltunen Thoren M."/>
            <person name="Johannesson H."/>
        </authorList>
    </citation>
    <scope>NUCLEOTIDE SEQUENCE</scope>
    <source>
        <strain evidence="1">CBS 955.72</strain>
    </source>
</reference>
<gene>
    <name evidence="1" type="ORF">B0T25DRAFT_546520</name>
</gene>